<feature type="region of interest" description="Disordered" evidence="1">
    <location>
        <begin position="109"/>
        <end position="159"/>
    </location>
</feature>
<dbReference type="RefSeq" id="XP_060445526.1">
    <property type="nucleotide sequence ID" value="XM_060590441.1"/>
</dbReference>
<comment type="caution">
    <text evidence="2">The sequence shown here is derived from an EMBL/GenBank/DDBJ whole genome shotgun (WGS) entry which is preliminary data.</text>
</comment>
<proteinExistence type="predicted"/>
<evidence type="ECO:0000313" key="2">
    <source>
        <dbReference type="EMBL" id="KAK1636919.1"/>
    </source>
</evidence>
<dbReference type="AlphaFoldDB" id="A0AAI9ZRN7"/>
<name>A0AAI9ZRN7_9PEZI</name>
<evidence type="ECO:0000256" key="1">
    <source>
        <dbReference type="SAM" id="MobiDB-lite"/>
    </source>
</evidence>
<evidence type="ECO:0000313" key="3">
    <source>
        <dbReference type="Proteomes" id="UP001243989"/>
    </source>
</evidence>
<dbReference type="Proteomes" id="UP001243989">
    <property type="component" value="Unassembled WGS sequence"/>
</dbReference>
<gene>
    <name evidence="2" type="ORF">BDP81DRAFT_428639</name>
</gene>
<organism evidence="2 3">
    <name type="scientific">Colletotrichum phormii</name>
    <dbReference type="NCBI Taxonomy" id="359342"/>
    <lineage>
        <taxon>Eukaryota</taxon>
        <taxon>Fungi</taxon>
        <taxon>Dikarya</taxon>
        <taxon>Ascomycota</taxon>
        <taxon>Pezizomycotina</taxon>
        <taxon>Sordariomycetes</taxon>
        <taxon>Hypocreomycetidae</taxon>
        <taxon>Glomerellales</taxon>
        <taxon>Glomerellaceae</taxon>
        <taxon>Colletotrichum</taxon>
        <taxon>Colletotrichum acutatum species complex</taxon>
    </lineage>
</organism>
<reference evidence="2" key="1">
    <citation type="submission" date="2021-06" db="EMBL/GenBank/DDBJ databases">
        <title>Comparative genomics, transcriptomics and evolutionary studies reveal genomic signatures of adaptation to plant cell wall in hemibiotrophic fungi.</title>
        <authorList>
            <consortium name="DOE Joint Genome Institute"/>
            <person name="Baroncelli R."/>
            <person name="Diaz J.F."/>
            <person name="Benocci T."/>
            <person name="Peng M."/>
            <person name="Battaglia E."/>
            <person name="Haridas S."/>
            <person name="Andreopoulos W."/>
            <person name="Labutti K."/>
            <person name="Pangilinan J."/>
            <person name="Floch G.L."/>
            <person name="Makela M.R."/>
            <person name="Henrissat B."/>
            <person name="Grigoriev I.V."/>
            <person name="Crouch J.A."/>
            <person name="De Vries R.P."/>
            <person name="Sukno S.A."/>
            <person name="Thon M.R."/>
        </authorList>
    </citation>
    <scope>NUCLEOTIDE SEQUENCE</scope>
    <source>
        <strain evidence="2">CBS 102054</strain>
    </source>
</reference>
<dbReference type="GeneID" id="85475303"/>
<accession>A0AAI9ZRN7</accession>
<feature type="compositionally biased region" description="Polar residues" evidence="1">
    <location>
        <begin position="124"/>
        <end position="135"/>
    </location>
</feature>
<protein>
    <submittedName>
        <fullName evidence="2">Uncharacterized protein</fullName>
    </submittedName>
</protein>
<sequence length="159" mass="17330">MGMIRDGEMMGSLCLSAWSGENGVSTEKETRKNQTSEFSLRCQGLLSVLVSRLKYAAVPSISNVGIPYLEGSKGARLVGRGGRGNGGVKCGVSRFRFCVGKVIKRDRWQTQSERESETGKSVMRNGQQERNTILSVPQKEATDPETVRNNGAARAQESD</sequence>
<feature type="compositionally biased region" description="Basic and acidic residues" evidence="1">
    <location>
        <begin position="109"/>
        <end position="118"/>
    </location>
</feature>
<keyword evidence="3" id="KW-1185">Reference proteome</keyword>
<dbReference type="EMBL" id="JAHMHQ010000010">
    <property type="protein sequence ID" value="KAK1636919.1"/>
    <property type="molecule type" value="Genomic_DNA"/>
</dbReference>